<dbReference type="Proteomes" id="UP000054350">
    <property type="component" value="Unassembled WGS sequence"/>
</dbReference>
<reference evidence="2 3" key="1">
    <citation type="submission" date="2009-11" db="EMBL/GenBank/DDBJ databases">
        <title>Annotation of Allomyces macrogynus ATCC 38327.</title>
        <authorList>
            <consortium name="The Broad Institute Genome Sequencing Platform"/>
            <person name="Russ C."/>
            <person name="Cuomo C."/>
            <person name="Burger G."/>
            <person name="Gray M.W."/>
            <person name="Holland P.W.H."/>
            <person name="King N."/>
            <person name="Lang F.B.F."/>
            <person name="Roger A.J."/>
            <person name="Ruiz-Trillo I."/>
            <person name="Young S.K."/>
            <person name="Zeng Q."/>
            <person name="Gargeya S."/>
            <person name="Fitzgerald M."/>
            <person name="Haas B."/>
            <person name="Abouelleil A."/>
            <person name="Alvarado L."/>
            <person name="Arachchi H.M."/>
            <person name="Berlin A."/>
            <person name="Chapman S.B."/>
            <person name="Gearin G."/>
            <person name="Goldberg J."/>
            <person name="Griggs A."/>
            <person name="Gujja S."/>
            <person name="Hansen M."/>
            <person name="Heiman D."/>
            <person name="Howarth C."/>
            <person name="Larimer J."/>
            <person name="Lui A."/>
            <person name="MacDonald P.J.P."/>
            <person name="McCowen C."/>
            <person name="Montmayeur A."/>
            <person name="Murphy C."/>
            <person name="Neiman D."/>
            <person name="Pearson M."/>
            <person name="Priest M."/>
            <person name="Roberts A."/>
            <person name="Saif S."/>
            <person name="Shea T."/>
            <person name="Sisk P."/>
            <person name="Stolte C."/>
            <person name="Sykes S."/>
            <person name="Wortman J."/>
            <person name="Nusbaum C."/>
            <person name="Birren B."/>
        </authorList>
    </citation>
    <scope>NUCLEOTIDE SEQUENCE [LARGE SCALE GENOMIC DNA]</scope>
    <source>
        <strain evidence="2 3">ATCC 38327</strain>
    </source>
</reference>
<sequence length="271" mass="28516">MSSTDTAAAQDRAETPTVAKKLDELYALLDGIQVGMMVTRGSDGHLGARAMKLQKRLHGVDLCFVTNATSHKLDDLANDPHVCLAFYRDATGEWVSVSGTAATAQAYHDLVEQVWTNDLQAWFPHPDNDPDALVDPHRDPRVAIVVVEAKSAHYSKVDSLLSPHVLYDLTSAALTNRAVPTTDVHTRALTPGAIHAARVLDSTSASLSELALRRAAAQAQAAAGIGIAGGIGVHEAASQTTHAVRAAGIGAVGKQAEQETMARAGVHAGEE</sequence>
<dbReference type="AlphaFoldDB" id="A0A0L0SLA7"/>
<evidence type="ECO:0000259" key="1">
    <source>
        <dbReference type="Pfam" id="PF16242"/>
    </source>
</evidence>
<evidence type="ECO:0000313" key="2">
    <source>
        <dbReference type="EMBL" id="KNE63218.1"/>
    </source>
</evidence>
<protein>
    <recommendedName>
        <fullName evidence="1">General stress protein FMN-binding split barrel domain-containing protein</fullName>
    </recommendedName>
</protein>
<dbReference type="OrthoDB" id="434253at2759"/>
<dbReference type="eggNOG" id="ENOG502RZBA">
    <property type="taxonomic scope" value="Eukaryota"/>
</dbReference>
<dbReference type="EMBL" id="GG745341">
    <property type="protein sequence ID" value="KNE63218.1"/>
    <property type="molecule type" value="Genomic_DNA"/>
</dbReference>
<dbReference type="VEuPathDB" id="FungiDB:AMAG_08366"/>
<dbReference type="PANTHER" id="PTHR34818">
    <property type="entry name" value="PROTEIN BLI-3"/>
    <property type="match status" value="1"/>
</dbReference>
<dbReference type="Pfam" id="PF16242">
    <property type="entry name" value="Pyrid_ox_like"/>
    <property type="match status" value="1"/>
</dbReference>
<dbReference type="InterPro" id="IPR012349">
    <property type="entry name" value="Split_barrel_FMN-bd"/>
</dbReference>
<evidence type="ECO:0000313" key="3">
    <source>
        <dbReference type="Proteomes" id="UP000054350"/>
    </source>
</evidence>
<dbReference type="Gene3D" id="2.30.110.10">
    <property type="entry name" value="Electron Transport, Fmn-binding Protein, Chain A"/>
    <property type="match status" value="1"/>
</dbReference>
<gene>
    <name evidence="2" type="ORF">AMAG_08366</name>
</gene>
<name>A0A0L0SLA7_ALLM3</name>
<proteinExistence type="predicted"/>
<organism evidence="2 3">
    <name type="scientific">Allomyces macrogynus (strain ATCC 38327)</name>
    <name type="common">Allomyces javanicus var. macrogynus</name>
    <dbReference type="NCBI Taxonomy" id="578462"/>
    <lineage>
        <taxon>Eukaryota</taxon>
        <taxon>Fungi</taxon>
        <taxon>Fungi incertae sedis</taxon>
        <taxon>Blastocladiomycota</taxon>
        <taxon>Blastocladiomycetes</taxon>
        <taxon>Blastocladiales</taxon>
        <taxon>Blastocladiaceae</taxon>
        <taxon>Allomyces</taxon>
    </lineage>
</organism>
<dbReference type="InterPro" id="IPR052917">
    <property type="entry name" value="Stress-Dev_Protein"/>
</dbReference>
<keyword evidence="3" id="KW-1185">Reference proteome</keyword>
<dbReference type="SUPFAM" id="SSF50475">
    <property type="entry name" value="FMN-binding split barrel"/>
    <property type="match status" value="1"/>
</dbReference>
<reference evidence="3" key="2">
    <citation type="submission" date="2009-11" db="EMBL/GenBank/DDBJ databases">
        <title>The Genome Sequence of Allomyces macrogynus strain ATCC 38327.</title>
        <authorList>
            <consortium name="The Broad Institute Genome Sequencing Platform"/>
            <person name="Russ C."/>
            <person name="Cuomo C."/>
            <person name="Shea T."/>
            <person name="Young S.K."/>
            <person name="Zeng Q."/>
            <person name="Koehrsen M."/>
            <person name="Haas B."/>
            <person name="Borodovsky M."/>
            <person name="Guigo R."/>
            <person name="Alvarado L."/>
            <person name="Berlin A."/>
            <person name="Borenstein D."/>
            <person name="Chen Z."/>
            <person name="Engels R."/>
            <person name="Freedman E."/>
            <person name="Gellesch M."/>
            <person name="Goldberg J."/>
            <person name="Griggs A."/>
            <person name="Gujja S."/>
            <person name="Heiman D."/>
            <person name="Hepburn T."/>
            <person name="Howarth C."/>
            <person name="Jen D."/>
            <person name="Larson L."/>
            <person name="Lewis B."/>
            <person name="Mehta T."/>
            <person name="Park D."/>
            <person name="Pearson M."/>
            <person name="Roberts A."/>
            <person name="Saif S."/>
            <person name="Shenoy N."/>
            <person name="Sisk P."/>
            <person name="Stolte C."/>
            <person name="Sykes S."/>
            <person name="Walk T."/>
            <person name="White J."/>
            <person name="Yandava C."/>
            <person name="Burger G."/>
            <person name="Gray M.W."/>
            <person name="Holland P.W.H."/>
            <person name="King N."/>
            <person name="Lang F.B.F."/>
            <person name="Roger A.J."/>
            <person name="Ruiz-Trillo I."/>
            <person name="Lander E."/>
            <person name="Nusbaum C."/>
        </authorList>
    </citation>
    <scope>NUCLEOTIDE SEQUENCE [LARGE SCALE GENOMIC DNA]</scope>
    <source>
        <strain evidence="3">ATCC 38327</strain>
    </source>
</reference>
<feature type="domain" description="General stress protein FMN-binding split barrel" evidence="1">
    <location>
        <begin position="22"/>
        <end position="132"/>
    </location>
</feature>
<dbReference type="STRING" id="578462.A0A0L0SLA7"/>
<dbReference type="InterPro" id="IPR038725">
    <property type="entry name" value="YdaG_split_barrel_FMN-bd"/>
</dbReference>
<dbReference type="PANTHER" id="PTHR34818:SF1">
    <property type="entry name" value="PROTEIN BLI-3"/>
    <property type="match status" value="1"/>
</dbReference>
<accession>A0A0L0SLA7</accession>